<proteinExistence type="predicted"/>
<dbReference type="EMBL" id="SJSL01000003">
    <property type="protein sequence ID" value="TCD00540.1"/>
    <property type="molecule type" value="Genomic_DNA"/>
</dbReference>
<dbReference type="AlphaFoldDB" id="A0A4R0NIN1"/>
<name>A0A4R0NIN1_9SPHI</name>
<dbReference type="Proteomes" id="UP000293347">
    <property type="component" value="Unassembled WGS sequence"/>
</dbReference>
<keyword evidence="2" id="KW-1185">Reference proteome</keyword>
<comment type="caution">
    <text evidence="1">The sequence shown here is derived from an EMBL/GenBank/DDBJ whole genome shotgun (WGS) entry which is preliminary data.</text>
</comment>
<dbReference type="RefSeq" id="WP_131596889.1">
    <property type="nucleotide sequence ID" value="NZ_SJSL01000003.1"/>
</dbReference>
<organism evidence="1 2">
    <name type="scientific">Pedobacter psychroterrae</name>
    <dbReference type="NCBI Taxonomy" id="2530453"/>
    <lineage>
        <taxon>Bacteria</taxon>
        <taxon>Pseudomonadati</taxon>
        <taxon>Bacteroidota</taxon>
        <taxon>Sphingobacteriia</taxon>
        <taxon>Sphingobacteriales</taxon>
        <taxon>Sphingobacteriaceae</taxon>
        <taxon>Pedobacter</taxon>
    </lineage>
</organism>
<accession>A0A4R0NIN1</accession>
<evidence type="ECO:0000313" key="1">
    <source>
        <dbReference type="EMBL" id="TCD00540.1"/>
    </source>
</evidence>
<dbReference type="OrthoDB" id="1345242at2"/>
<reference evidence="1 2" key="1">
    <citation type="submission" date="2019-02" db="EMBL/GenBank/DDBJ databases">
        <title>Pedobacter sp. RP-1-14 sp. nov., isolated from Arctic soil.</title>
        <authorList>
            <person name="Dahal R.H."/>
        </authorList>
    </citation>
    <scope>NUCLEOTIDE SEQUENCE [LARGE SCALE GENOMIC DNA]</scope>
    <source>
        <strain evidence="1 2">RP-1-14</strain>
    </source>
</reference>
<protein>
    <submittedName>
        <fullName evidence="1">Uncharacterized protein</fullName>
    </submittedName>
</protein>
<evidence type="ECO:0000313" key="2">
    <source>
        <dbReference type="Proteomes" id="UP000293347"/>
    </source>
</evidence>
<sequence>MILSSTASFAQKDRLFNIYIERSKVDFKKPTGYLELDSILTLYDGRNGHRTGLSVFNLLSKKDQILICIGFNGIDTSLNSKLKGFPGSGGGQYDANRNYIPHKLEYELYPTGYAKLKNNADLAITFALPVNPKYPVLGNFDKCKCVVLHKENNVDITIYYYFTRKSEKNLKKHLENTNAMFWFKD</sequence>
<gene>
    <name evidence="1" type="ORF">EZ437_15085</name>
</gene>